<name>A0AA47LRZ8_9GAMM</name>
<sequence length="334" mass="38018">MRRLQTAILVISLVGLAGCQSDDPAKDMMADYYQRLGNVLDAPTPDFTSPELPALPRKRDLVQPLDELRMGVLDAYELRQCGLFNLIAERNSSLGKVADRFRQLDYELHFIETAEQCLPQVKDPSIHAELEKALALKRQQRDKVIWNTLIDSEAWRAQLNLPAFTLPIELPAHSNAVNTIEQFSQLIPSTQAPTEPVTAWQESIEKQPILGDLFVSLSYHTAWLNQTSELIANHQQTVRCGGNFDTTRLKRLQTVFYKFYVGDVQPYLARVDGLYRDLAPALSRLATLNTPDAFNDYKNAYWKGDAYQAYKAAIKHHANVWQQLFQRCEVKLGQ</sequence>
<dbReference type="Pfam" id="PF11279">
    <property type="entry name" value="DUF3080"/>
    <property type="match status" value="1"/>
</dbReference>
<evidence type="ECO:0000313" key="2">
    <source>
        <dbReference type="Proteomes" id="UP001164748"/>
    </source>
</evidence>
<dbReference type="AlphaFoldDB" id="A0AA47LRZ8"/>
<dbReference type="InterPro" id="IPR021431">
    <property type="entry name" value="DUF3080"/>
</dbReference>
<dbReference type="PROSITE" id="PS51257">
    <property type="entry name" value="PROKAR_LIPOPROTEIN"/>
    <property type="match status" value="1"/>
</dbReference>
<accession>A0AA47LRZ8</accession>
<dbReference type="EMBL" id="CP114588">
    <property type="protein sequence ID" value="WBA09783.1"/>
    <property type="molecule type" value="Genomic_DNA"/>
</dbReference>
<evidence type="ECO:0000313" key="1">
    <source>
        <dbReference type="EMBL" id="WBA09783.1"/>
    </source>
</evidence>
<proteinExistence type="predicted"/>
<dbReference type="RefSeq" id="WP_269579880.1">
    <property type="nucleotide sequence ID" value="NZ_CP114588.1"/>
</dbReference>
<reference evidence="1" key="1">
    <citation type="submission" date="2022-09" db="EMBL/GenBank/DDBJ databases">
        <authorList>
            <person name="Li Z.-J."/>
        </authorList>
    </citation>
    <scope>NUCLEOTIDE SEQUENCE</scope>
    <source>
        <strain evidence="1">TGB11</strain>
    </source>
</reference>
<protein>
    <submittedName>
        <fullName evidence="1">DUF3080 domain-containing protein</fullName>
    </submittedName>
</protein>
<gene>
    <name evidence="1" type="ORF">N8M53_06205</name>
</gene>
<organism evidence="1 2">
    <name type="scientific">Salinivibrio kushneri</name>
    <dbReference type="NCBI Taxonomy" id="1908198"/>
    <lineage>
        <taxon>Bacteria</taxon>
        <taxon>Pseudomonadati</taxon>
        <taxon>Pseudomonadota</taxon>
        <taxon>Gammaproteobacteria</taxon>
        <taxon>Vibrionales</taxon>
        <taxon>Vibrionaceae</taxon>
        <taxon>Salinivibrio</taxon>
    </lineage>
</organism>
<dbReference type="Proteomes" id="UP001164748">
    <property type="component" value="Chromosome"/>
</dbReference>